<comment type="similarity">
    <text evidence="2 6">Belongs to the FKBP-type PPIase family.</text>
</comment>
<keyword evidence="4 5" id="KW-0413">Isomerase</keyword>
<dbReference type="Proteomes" id="UP000027661">
    <property type="component" value="Unassembled WGS sequence"/>
</dbReference>
<evidence type="ECO:0000256" key="4">
    <source>
        <dbReference type="ARBA" id="ARBA00023235"/>
    </source>
</evidence>
<dbReference type="GeneID" id="5301176"/>
<dbReference type="PROSITE" id="PS51257">
    <property type="entry name" value="PROKAR_LIPOPROTEIN"/>
    <property type="match status" value="1"/>
</dbReference>
<evidence type="ECO:0000256" key="3">
    <source>
        <dbReference type="ARBA" id="ARBA00023110"/>
    </source>
</evidence>
<name>A0A069SD75_PHOVU</name>
<feature type="signal peptide" evidence="7">
    <location>
        <begin position="1"/>
        <end position="23"/>
    </location>
</feature>
<dbReference type="GO" id="GO:0003755">
    <property type="term" value="F:peptidyl-prolyl cis-trans isomerase activity"/>
    <property type="evidence" value="ECO:0007669"/>
    <property type="project" value="UniProtKB-UniRule"/>
</dbReference>
<sequence length="213" mass="23288">MNKSILWLIGLLFVTSLSIVSCSETDGTEDPYANWEERNQRYIDSIATVAEANRGNGEGQWKIIRSYKLPSLGLNETGKIIDNVYCKIQKVGDGTESPIATDTVAVNYRGQLINGTVFDQSYQGELDPETATPRKFLVGAVIAGWSTALMKGFGGMKAGDQWKLYIPYPLAYGKDGTEGIPGYSTLIFDVNLVDIFPLKGTGKSIDDTLDAKK</sequence>
<reference evidence="9 10" key="1">
    <citation type="submission" date="2014-04" db="EMBL/GenBank/DDBJ databases">
        <authorList>
            <person name="Sears C."/>
            <person name="Carroll K."/>
            <person name="Sack B.R."/>
            <person name="Qadri F."/>
            <person name="Myers L.L."/>
            <person name="Chung G.-T."/>
            <person name="Escheverria P."/>
            <person name="Fraser C.M."/>
            <person name="Sadzewicz L."/>
            <person name="Shefchek K.A."/>
            <person name="Tallon L."/>
            <person name="Das S.P."/>
            <person name="Daugherty S."/>
            <person name="Mongodin E.F."/>
        </authorList>
    </citation>
    <scope>NUCLEOTIDE SEQUENCE [LARGE SCALE GENOMIC DNA]</scope>
    <source>
        <strain evidence="9 10">3975 RP4</strain>
    </source>
</reference>
<keyword evidence="3 5" id="KW-0697">Rotamase</keyword>
<evidence type="ECO:0000259" key="8">
    <source>
        <dbReference type="PROSITE" id="PS50059"/>
    </source>
</evidence>
<proteinExistence type="inferred from homology"/>
<keyword evidence="7" id="KW-0732">Signal</keyword>
<evidence type="ECO:0000313" key="9">
    <source>
        <dbReference type="EMBL" id="KDS51801.1"/>
    </source>
</evidence>
<dbReference type="Pfam" id="PF00254">
    <property type="entry name" value="FKBP_C"/>
    <property type="match status" value="1"/>
</dbReference>
<organism evidence="9 10">
    <name type="scientific">Phocaeicola vulgatus str. 3975 RP4</name>
    <dbReference type="NCBI Taxonomy" id="1339352"/>
    <lineage>
        <taxon>Bacteria</taxon>
        <taxon>Pseudomonadati</taxon>
        <taxon>Bacteroidota</taxon>
        <taxon>Bacteroidia</taxon>
        <taxon>Bacteroidales</taxon>
        <taxon>Bacteroidaceae</taxon>
        <taxon>Phocaeicola</taxon>
    </lineage>
</organism>
<evidence type="ECO:0000256" key="7">
    <source>
        <dbReference type="SAM" id="SignalP"/>
    </source>
</evidence>
<accession>A0A069SD75</accession>
<dbReference type="EMBL" id="JNHM01000053">
    <property type="protein sequence ID" value="KDS51801.1"/>
    <property type="molecule type" value="Genomic_DNA"/>
</dbReference>
<dbReference type="EC" id="5.2.1.8" evidence="6"/>
<evidence type="ECO:0000313" key="10">
    <source>
        <dbReference type="Proteomes" id="UP000027661"/>
    </source>
</evidence>
<gene>
    <name evidence="9" type="ORF">M099_3047</name>
</gene>
<evidence type="ECO:0000256" key="5">
    <source>
        <dbReference type="PROSITE-ProRule" id="PRU00277"/>
    </source>
</evidence>
<dbReference type="PROSITE" id="PS50059">
    <property type="entry name" value="FKBP_PPIASE"/>
    <property type="match status" value="1"/>
</dbReference>
<dbReference type="InterPro" id="IPR046357">
    <property type="entry name" value="PPIase_dom_sf"/>
</dbReference>
<dbReference type="PANTHER" id="PTHR43811:SF19">
    <property type="entry name" value="39 KDA FK506-BINDING NUCLEAR PROTEIN"/>
    <property type="match status" value="1"/>
</dbReference>
<feature type="chain" id="PRO_5001666394" description="Peptidyl-prolyl cis-trans isomerase" evidence="7">
    <location>
        <begin position="24"/>
        <end position="213"/>
    </location>
</feature>
<dbReference type="SUPFAM" id="SSF54534">
    <property type="entry name" value="FKBP-like"/>
    <property type="match status" value="1"/>
</dbReference>
<dbReference type="Gene3D" id="3.10.50.40">
    <property type="match status" value="1"/>
</dbReference>
<evidence type="ECO:0000256" key="6">
    <source>
        <dbReference type="RuleBase" id="RU003915"/>
    </source>
</evidence>
<feature type="domain" description="PPIase FKBP-type" evidence="8">
    <location>
        <begin position="101"/>
        <end position="196"/>
    </location>
</feature>
<evidence type="ECO:0000256" key="1">
    <source>
        <dbReference type="ARBA" id="ARBA00000971"/>
    </source>
</evidence>
<comment type="catalytic activity">
    <reaction evidence="1 5 6">
        <text>[protein]-peptidylproline (omega=180) = [protein]-peptidylproline (omega=0)</text>
        <dbReference type="Rhea" id="RHEA:16237"/>
        <dbReference type="Rhea" id="RHEA-COMP:10747"/>
        <dbReference type="Rhea" id="RHEA-COMP:10748"/>
        <dbReference type="ChEBI" id="CHEBI:83833"/>
        <dbReference type="ChEBI" id="CHEBI:83834"/>
        <dbReference type="EC" id="5.2.1.8"/>
    </reaction>
</comment>
<dbReference type="AlphaFoldDB" id="A0A069SD75"/>
<dbReference type="PANTHER" id="PTHR43811">
    <property type="entry name" value="FKBP-TYPE PEPTIDYL-PROLYL CIS-TRANS ISOMERASE FKPA"/>
    <property type="match status" value="1"/>
</dbReference>
<dbReference type="PATRIC" id="fig|1339352.3.peg.2916"/>
<evidence type="ECO:0000256" key="2">
    <source>
        <dbReference type="ARBA" id="ARBA00006577"/>
    </source>
</evidence>
<dbReference type="InterPro" id="IPR001179">
    <property type="entry name" value="PPIase_FKBP_dom"/>
</dbReference>
<comment type="caution">
    <text evidence="9">The sequence shown here is derived from an EMBL/GenBank/DDBJ whole genome shotgun (WGS) entry which is preliminary data.</text>
</comment>
<dbReference type="RefSeq" id="WP_008670377.1">
    <property type="nucleotide sequence ID" value="NZ_JNHM01000053.1"/>
</dbReference>
<protein>
    <recommendedName>
        <fullName evidence="6">Peptidyl-prolyl cis-trans isomerase</fullName>
        <ecNumber evidence="6">5.2.1.8</ecNumber>
    </recommendedName>
</protein>